<feature type="region of interest" description="Disordered" evidence="1">
    <location>
        <begin position="245"/>
        <end position="265"/>
    </location>
</feature>
<dbReference type="KEGG" id="adl:AURDEDRAFT_130142"/>
<evidence type="ECO:0000256" key="1">
    <source>
        <dbReference type="SAM" id="MobiDB-lite"/>
    </source>
</evidence>
<evidence type="ECO:0000313" key="3">
    <source>
        <dbReference type="Proteomes" id="UP000006514"/>
    </source>
</evidence>
<feature type="compositionally biased region" description="Pro residues" evidence="1">
    <location>
        <begin position="637"/>
        <end position="652"/>
    </location>
</feature>
<feature type="compositionally biased region" description="Polar residues" evidence="1">
    <location>
        <begin position="831"/>
        <end position="841"/>
    </location>
</feature>
<feature type="compositionally biased region" description="Basic residues" evidence="1">
    <location>
        <begin position="804"/>
        <end position="815"/>
    </location>
</feature>
<gene>
    <name evidence="2" type="ORF">AURDEDRAFT_130142</name>
</gene>
<feature type="compositionally biased region" description="Pro residues" evidence="1">
    <location>
        <begin position="750"/>
        <end position="775"/>
    </location>
</feature>
<dbReference type="OrthoDB" id="3269821at2759"/>
<feature type="compositionally biased region" description="Low complexity" evidence="1">
    <location>
        <begin position="663"/>
        <end position="674"/>
    </location>
</feature>
<sequence length="874" mass="93473">MLSAHLGDRGVYHEWNRGSLVKALCYVGVIDDHGSNVVVATVDDRTRRIDKNNVRVQSLEDYARAKSLEQRQHKAGDPMLYAPIVPADGSFGKNALHSTFSAEDDARAHKLEQLALAHSRMVLLLRARAPPLAGAETDDPVPPAPRAAPAKRELAFPAPLAYFGEGAAPPANTGTTPPAVPLAAPTSSASSSSASPASAPATLRHREGAALQKHNSNRLSRIFSAAPKAPPPAPQRDKRFWEDMRRERRNSRHAHSQSLGDVDQRRIRQSMYGLRALGAPGSSGALRSLHDPALAASRARALVLRLFCESQLRDEGFWPYLQPGDALCNLGFVPDVDTAPAWIVYTGERLAVWTPAAPAPVAPDAALRLPSPFYFAHLAPSAGGSQPPSGLTSRASMYSVAAPLSASTPTLGNQAPFFAALSLHRRPGSSGGGPPSAWTGFGGAPALGAPRPGPAARELGARAAARDRAPQSEARVRRHVWLAVVDLRRISIPPVPPLPDWARGNKVSPSNSAPALPGPVSPADSMGAGWQREWVLEAAGTPEGREALEAVLNGAGGEREWIVMREKCAPGRLWMRLVDWPACDPEADGMTSPHERLAMTPTLPPRAPLEVDLGRPLEFSLAAASTARSQQQQMPLNQPPPRRVVSQPPPPRRLSKRNPSPSPARSRPSPSASSQSLEDPQKTPMPSAWQQQQQHQPWPAPAPARYSSPPVPAGYSSPPSSLHNGLPPTAGYPSPPPSQYATPTPSRYTSPPPGSAYSSPPPQQPVRLTSPPPQSHPMSPSSTSSSLASLPPLIHTTPPPNQHQHQHQPQQHHHNGSPPRSPHSLAPSPVKRTSSPLNPRNQAHPPPPAKKHISPPLRPICMITTKAADRELRW</sequence>
<proteinExistence type="predicted"/>
<accession>J0WU78</accession>
<dbReference type="Proteomes" id="UP000006514">
    <property type="component" value="Unassembled WGS sequence"/>
</dbReference>
<keyword evidence="3" id="KW-1185">Reference proteome</keyword>
<feature type="region of interest" description="Disordered" evidence="1">
    <location>
        <begin position="589"/>
        <end position="610"/>
    </location>
</feature>
<reference evidence="3" key="1">
    <citation type="journal article" date="2012" name="Science">
        <title>The Paleozoic origin of enzymatic lignin decomposition reconstructed from 31 fungal genomes.</title>
        <authorList>
            <person name="Floudas D."/>
            <person name="Binder M."/>
            <person name="Riley R."/>
            <person name="Barry K."/>
            <person name="Blanchette R.A."/>
            <person name="Henrissat B."/>
            <person name="Martinez A.T."/>
            <person name="Otillar R."/>
            <person name="Spatafora J.W."/>
            <person name="Yadav J.S."/>
            <person name="Aerts A."/>
            <person name="Benoit I."/>
            <person name="Boyd A."/>
            <person name="Carlson A."/>
            <person name="Copeland A."/>
            <person name="Coutinho P.M."/>
            <person name="de Vries R.P."/>
            <person name="Ferreira P."/>
            <person name="Findley K."/>
            <person name="Foster B."/>
            <person name="Gaskell J."/>
            <person name="Glotzer D."/>
            <person name="Gorecki P."/>
            <person name="Heitman J."/>
            <person name="Hesse C."/>
            <person name="Hori C."/>
            <person name="Igarashi K."/>
            <person name="Jurgens J.A."/>
            <person name="Kallen N."/>
            <person name="Kersten P."/>
            <person name="Kohler A."/>
            <person name="Kuees U."/>
            <person name="Kumar T.K.A."/>
            <person name="Kuo A."/>
            <person name="LaButti K."/>
            <person name="Larrondo L.F."/>
            <person name="Lindquist E."/>
            <person name="Ling A."/>
            <person name="Lombard V."/>
            <person name="Lucas S."/>
            <person name="Lundell T."/>
            <person name="Martin R."/>
            <person name="McLaughlin D.J."/>
            <person name="Morgenstern I."/>
            <person name="Morin E."/>
            <person name="Murat C."/>
            <person name="Nagy L.G."/>
            <person name="Nolan M."/>
            <person name="Ohm R.A."/>
            <person name="Patyshakuliyeva A."/>
            <person name="Rokas A."/>
            <person name="Ruiz-Duenas F.J."/>
            <person name="Sabat G."/>
            <person name="Salamov A."/>
            <person name="Samejima M."/>
            <person name="Schmutz J."/>
            <person name="Slot J.C."/>
            <person name="St John F."/>
            <person name="Stenlid J."/>
            <person name="Sun H."/>
            <person name="Sun S."/>
            <person name="Syed K."/>
            <person name="Tsang A."/>
            <person name="Wiebenga A."/>
            <person name="Young D."/>
            <person name="Pisabarro A."/>
            <person name="Eastwood D.C."/>
            <person name="Martin F."/>
            <person name="Cullen D."/>
            <person name="Grigoriev I.V."/>
            <person name="Hibbett D.S."/>
        </authorList>
    </citation>
    <scope>NUCLEOTIDE SEQUENCE [LARGE SCALE GENOMIC DNA]</scope>
    <source>
        <strain evidence="3">TFB10046</strain>
    </source>
</reference>
<dbReference type="OMA" id="NDIMQHA"/>
<dbReference type="EMBL" id="JH687865">
    <property type="protein sequence ID" value="EJD36319.1"/>
    <property type="molecule type" value="Genomic_DNA"/>
</dbReference>
<feature type="compositionally biased region" description="Low complexity" evidence="1">
    <location>
        <begin position="688"/>
        <end position="708"/>
    </location>
</feature>
<protein>
    <submittedName>
        <fullName evidence="2">Uncharacterized protein</fullName>
    </submittedName>
</protein>
<feature type="region of interest" description="Disordered" evidence="1">
    <location>
        <begin position="624"/>
        <end position="860"/>
    </location>
</feature>
<feature type="compositionally biased region" description="Low complexity" evidence="1">
    <location>
        <begin position="776"/>
        <end position="793"/>
    </location>
</feature>
<organism evidence="2 3">
    <name type="scientific">Auricularia subglabra (strain TFB-10046 / SS5)</name>
    <name type="common">White-rot fungus</name>
    <name type="synonym">Auricularia delicata (strain TFB10046)</name>
    <dbReference type="NCBI Taxonomy" id="717982"/>
    <lineage>
        <taxon>Eukaryota</taxon>
        <taxon>Fungi</taxon>
        <taxon>Dikarya</taxon>
        <taxon>Basidiomycota</taxon>
        <taxon>Agaricomycotina</taxon>
        <taxon>Agaricomycetes</taxon>
        <taxon>Auriculariales</taxon>
        <taxon>Auriculariaceae</taxon>
        <taxon>Auricularia</taxon>
    </lineage>
</organism>
<dbReference type="eggNOG" id="ENOG502QQKF">
    <property type="taxonomic scope" value="Eukaryota"/>
</dbReference>
<feature type="region of interest" description="Disordered" evidence="1">
    <location>
        <begin position="167"/>
        <end position="202"/>
    </location>
</feature>
<feature type="compositionally biased region" description="Low complexity" evidence="1">
    <location>
        <begin position="624"/>
        <end position="636"/>
    </location>
</feature>
<evidence type="ECO:0000313" key="2">
    <source>
        <dbReference type="EMBL" id="EJD36319.1"/>
    </source>
</evidence>
<dbReference type="AlphaFoldDB" id="J0WU78"/>
<name>J0WU78_AURST</name>
<dbReference type="InParanoid" id="J0WU78"/>